<comment type="subcellular location">
    <subcellularLocation>
        <location evidence="1">Cell outer membrane</location>
    </subcellularLocation>
</comment>
<comment type="similarity">
    <text evidence="2">Belongs to the outer membrane factor (OMF) (TC 1.B.17) family.</text>
</comment>
<evidence type="ECO:0000256" key="5">
    <source>
        <dbReference type="ARBA" id="ARBA00022692"/>
    </source>
</evidence>
<keyword evidence="7" id="KW-0998">Cell outer membrane</keyword>
<evidence type="ECO:0000256" key="4">
    <source>
        <dbReference type="ARBA" id="ARBA00022452"/>
    </source>
</evidence>
<dbReference type="SUPFAM" id="SSF56954">
    <property type="entry name" value="Outer membrane efflux proteins (OEP)"/>
    <property type="match status" value="1"/>
</dbReference>
<keyword evidence="8" id="KW-0175">Coiled coil</keyword>
<evidence type="ECO:0000256" key="3">
    <source>
        <dbReference type="ARBA" id="ARBA00022448"/>
    </source>
</evidence>
<dbReference type="AlphaFoldDB" id="S0G4I0"/>
<gene>
    <name evidence="9" type="ORF">Dpo_6c00350</name>
</gene>
<keyword evidence="10" id="KW-1185">Reference proteome</keyword>
<dbReference type="InterPro" id="IPR003423">
    <property type="entry name" value="OMP_efflux"/>
</dbReference>
<evidence type="ECO:0000256" key="6">
    <source>
        <dbReference type="ARBA" id="ARBA00023136"/>
    </source>
</evidence>
<dbReference type="GO" id="GO:1990281">
    <property type="term" value="C:efflux pump complex"/>
    <property type="evidence" value="ECO:0007669"/>
    <property type="project" value="TreeGrafter"/>
</dbReference>
<proteinExistence type="inferred from homology"/>
<evidence type="ECO:0000256" key="8">
    <source>
        <dbReference type="SAM" id="Coils"/>
    </source>
</evidence>
<comment type="caution">
    <text evidence="9">The sequence shown here is derived from an EMBL/GenBank/DDBJ whole genome shotgun (WGS) entry which is preliminary data.</text>
</comment>
<evidence type="ECO:0000256" key="2">
    <source>
        <dbReference type="ARBA" id="ARBA00007613"/>
    </source>
</evidence>
<dbReference type="GO" id="GO:0009279">
    <property type="term" value="C:cell outer membrane"/>
    <property type="evidence" value="ECO:0007669"/>
    <property type="project" value="UniProtKB-SubCell"/>
</dbReference>
<dbReference type="GO" id="GO:0015288">
    <property type="term" value="F:porin activity"/>
    <property type="evidence" value="ECO:0007669"/>
    <property type="project" value="TreeGrafter"/>
</dbReference>
<evidence type="ECO:0000256" key="1">
    <source>
        <dbReference type="ARBA" id="ARBA00004442"/>
    </source>
</evidence>
<dbReference type="OrthoDB" id="9810862at2"/>
<protein>
    <submittedName>
        <fullName evidence="9">Outer membrane efflux protein</fullName>
    </submittedName>
</protein>
<accession>S0G4I0</accession>
<keyword evidence="5" id="KW-0812">Transmembrane</keyword>
<evidence type="ECO:0000256" key="7">
    <source>
        <dbReference type="ARBA" id="ARBA00023237"/>
    </source>
</evidence>
<dbReference type="RefSeq" id="WP_006966637.1">
    <property type="nucleotide sequence ID" value="NZ_APJX01000006.1"/>
</dbReference>
<dbReference type="GO" id="GO:0015562">
    <property type="term" value="F:efflux transmembrane transporter activity"/>
    <property type="evidence" value="ECO:0007669"/>
    <property type="project" value="InterPro"/>
</dbReference>
<name>S0G4I0_9BACT</name>
<dbReference type="EMBL" id="APJX01000006">
    <property type="protein sequence ID" value="EMS78836.1"/>
    <property type="molecule type" value="Genomic_DNA"/>
</dbReference>
<dbReference type="PANTHER" id="PTHR30026:SF5">
    <property type="entry name" value="ABC-TYPE EFFLUX SYSTEM SECRETIN COMPONENT"/>
    <property type="match status" value="1"/>
</dbReference>
<evidence type="ECO:0000313" key="9">
    <source>
        <dbReference type="EMBL" id="EMS78836.1"/>
    </source>
</evidence>
<evidence type="ECO:0000313" key="10">
    <source>
        <dbReference type="Proteomes" id="UP000014216"/>
    </source>
</evidence>
<keyword evidence="6" id="KW-0472">Membrane</keyword>
<feature type="coiled-coil region" evidence="8">
    <location>
        <begin position="360"/>
        <end position="409"/>
    </location>
</feature>
<dbReference type="Proteomes" id="UP000014216">
    <property type="component" value="Unassembled WGS sequence"/>
</dbReference>
<keyword evidence="3" id="KW-0813">Transport</keyword>
<sequence length="478" mass="52994">MIDRKQDHTAGGGIFAAQKAWQVVALMGFFLLGQVSTPAFSGESLTFSQALDMMVSRNESVLSAASEVEQKEYEAKATRGLNFPEVTLSGQFVRINDVIDLDLNPIRDVILALHPAVPSAAVPLFHETVQEDTFFKSQLNVTWPVYTGGKISAAQRAADAGVRESAAKLDQTRDTLTSELVKFYYAVRLADQVYQIRREVVDALDQHVFQARRLQEEGFIARTEVLHAQVAQARAERERKASLRDLDLAKIALANILAAKNPVIPVSPLFLLPSVDPEAAFIRQARDHHPAIARIEAVRDRAGENLKAARSERYPTVYLFGTRELYENDLTVLDPAWSIGAGVNVTLFDGGARAGKIAAARNIENQAELMQRKLARDLETLVSSRYQEMMKASEQYDSLQSSVDLAKENIRARNRSFEEGLATSLDVVDAQLSLSETRVERLLAAYNFDVALARLLEACGRGTKFPQYLAGNMMEVEH</sequence>
<reference evidence="9 10" key="1">
    <citation type="journal article" date="2013" name="Genome Announc.">
        <title>Draft Genome Sequence of Desulfotignum phosphitoxidans DSM 13687 Strain FiPS-3.</title>
        <authorList>
            <person name="Poehlein A."/>
            <person name="Daniel R."/>
            <person name="Simeonova D.D."/>
        </authorList>
    </citation>
    <scope>NUCLEOTIDE SEQUENCE [LARGE SCALE GENOMIC DNA]</scope>
    <source>
        <strain evidence="9 10">DSM 13687</strain>
    </source>
</reference>
<dbReference type="PANTHER" id="PTHR30026">
    <property type="entry name" value="OUTER MEMBRANE PROTEIN TOLC"/>
    <property type="match status" value="1"/>
</dbReference>
<dbReference type="Gene3D" id="1.20.1600.10">
    <property type="entry name" value="Outer membrane efflux proteins (OEP)"/>
    <property type="match status" value="1"/>
</dbReference>
<dbReference type="Pfam" id="PF02321">
    <property type="entry name" value="OEP"/>
    <property type="match status" value="2"/>
</dbReference>
<dbReference type="InterPro" id="IPR051906">
    <property type="entry name" value="TolC-like"/>
</dbReference>
<organism evidence="9 10">
    <name type="scientific">Desulfotignum phosphitoxidans DSM 13687</name>
    <dbReference type="NCBI Taxonomy" id="1286635"/>
    <lineage>
        <taxon>Bacteria</taxon>
        <taxon>Pseudomonadati</taxon>
        <taxon>Thermodesulfobacteriota</taxon>
        <taxon>Desulfobacteria</taxon>
        <taxon>Desulfobacterales</taxon>
        <taxon>Desulfobacteraceae</taxon>
        <taxon>Desulfotignum</taxon>
    </lineage>
</organism>
<keyword evidence="4" id="KW-1134">Transmembrane beta strand</keyword>